<feature type="binding site" evidence="5">
    <location>
        <position position="54"/>
    </location>
    <ligand>
        <name>ATP</name>
        <dbReference type="ChEBI" id="CHEBI:30616"/>
    </ligand>
</feature>
<comment type="caution">
    <text evidence="7">The sequence shown here is derived from an EMBL/GenBank/DDBJ whole genome shotgun (WGS) entry which is preliminary data.</text>
</comment>
<dbReference type="AlphaFoldDB" id="A0AAW6M0K7"/>
<evidence type="ECO:0000313" key="8">
    <source>
        <dbReference type="Proteomes" id="UP001221924"/>
    </source>
</evidence>
<evidence type="ECO:0000256" key="1">
    <source>
        <dbReference type="ARBA" id="ARBA00022679"/>
    </source>
</evidence>
<reference evidence="7" key="1">
    <citation type="submission" date="2023-03" db="EMBL/GenBank/DDBJ databases">
        <title>DFI Biobank Strains.</title>
        <authorList>
            <person name="Mostad J."/>
            <person name="Paddock L."/>
            <person name="Medina S."/>
            <person name="Waligurski E."/>
            <person name="Barat B."/>
            <person name="Smith R."/>
            <person name="Burgo V."/>
            <person name="Metcalfe C."/>
            <person name="Woodson C."/>
            <person name="Sundararajan A."/>
            <person name="Ramaswamy R."/>
            <person name="Lin H."/>
            <person name="Pamer E.G."/>
        </authorList>
    </citation>
    <scope>NUCLEOTIDE SEQUENCE</scope>
    <source>
        <strain evidence="7">DFI.9.5</strain>
    </source>
</reference>
<keyword evidence="3 7" id="KW-0418">Kinase</keyword>
<dbReference type="SUPFAM" id="SSF48452">
    <property type="entry name" value="TPR-like"/>
    <property type="match status" value="1"/>
</dbReference>
<dbReference type="InterPro" id="IPR017441">
    <property type="entry name" value="Protein_kinase_ATP_BS"/>
</dbReference>
<dbReference type="Gene3D" id="1.10.510.10">
    <property type="entry name" value="Transferase(Phosphotransferase) domain 1"/>
    <property type="match status" value="1"/>
</dbReference>
<keyword evidence="4 5" id="KW-0067">ATP-binding</keyword>
<dbReference type="CDD" id="cd14014">
    <property type="entry name" value="STKc_PknB_like"/>
    <property type="match status" value="1"/>
</dbReference>
<dbReference type="PROSITE" id="PS50011">
    <property type="entry name" value="PROTEIN_KINASE_DOM"/>
    <property type="match status" value="1"/>
</dbReference>
<dbReference type="InterPro" id="IPR011990">
    <property type="entry name" value="TPR-like_helical_dom_sf"/>
</dbReference>
<dbReference type="InterPro" id="IPR000719">
    <property type="entry name" value="Prot_kinase_dom"/>
</dbReference>
<organism evidence="7 8">
    <name type="scientific">Bacteroides cellulosilyticus</name>
    <dbReference type="NCBI Taxonomy" id="246787"/>
    <lineage>
        <taxon>Bacteria</taxon>
        <taxon>Pseudomonadati</taxon>
        <taxon>Bacteroidota</taxon>
        <taxon>Bacteroidia</taxon>
        <taxon>Bacteroidales</taxon>
        <taxon>Bacteroidaceae</taxon>
        <taxon>Bacteroides</taxon>
    </lineage>
</organism>
<dbReference type="Gene3D" id="1.25.40.10">
    <property type="entry name" value="Tetratricopeptide repeat domain"/>
    <property type="match status" value="1"/>
</dbReference>
<dbReference type="GO" id="GO:0016020">
    <property type="term" value="C:membrane"/>
    <property type="evidence" value="ECO:0007669"/>
    <property type="project" value="TreeGrafter"/>
</dbReference>
<dbReference type="GO" id="GO:0005776">
    <property type="term" value="C:autophagosome"/>
    <property type="evidence" value="ECO:0007669"/>
    <property type="project" value="TreeGrafter"/>
</dbReference>
<evidence type="ECO:0000256" key="5">
    <source>
        <dbReference type="PROSITE-ProRule" id="PRU10141"/>
    </source>
</evidence>
<dbReference type="Pfam" id="PF00069">
    <property type="entry name" value="Pkinase"/>
    <property type="match status" value="1"/>
</dbReference>
<dbReference type="PROSITE" id="PS00107">
    <property type="entry name" value="PROTEIN_KINASE_ATP"/>
    <property type="match status" value="1"/>
</dbReference>
<dbReference type="GO" id="GO:0005829">
    <property type="term" value="C:cytosol"/>
    <property type="evidence" value="ECO:0007669"/>
    <property type="project" value="TreeGrafter"/>
</dbReference>
<dbReference type="PANTHER" id="PTHR24348">
    <property type="entry name" value="SERINE/THREONINE-PROTEIN KINASE UNC-51-RELATED"/>
    <property type="match status" value="1"/>
</dbReference>
<dbReference type="RefSeq" id="WP_256141685.1">
    <property type="nucleotide sequence ID" value="NZ_JANFZY010000034.1"/>
</dbReference>
<evidence type="ECO:0000256" key="2">
    <source>
        <dbReference type="ARBA" id="ARBA00022741"/>
    </source>
</evidence>
<keyword evidence="1" id="KW-0808">Transferase</keyword>
<dbReference type="SUPFAM" id="SSF56112">
    <property type="entry name" value="Protein kinase-like (PK-like)"/>
    <property type="match status" value="1"/>
</dbReference>
<sequence length="513" mass="57812">MAIIKLQSNIERQKKLYYEFDSASEPLGEGGMGKVYKGKCVNEQTGMFREVAIKFMFSDLPEHAIERARREASIQLRNDNLVEMLGFIETAERNVIGEITKRYHVVSELLEGVMLDDLLQGKTTDQNGHPILFAEKLYHDYQNNPLQFAISVIRSVLSGLMALHDAGYIHRDIDPTNIMVTQKGHIKLIDFGIAKPINTLTTHDKALTTAGVFMGKPWYAAPELVLGDVKHQSMTTDIYAIGILFYQLYMGVRPFEGANHEVLDMQLHKQMPLKVIPRKDVRTIIAKATNKKLELRYQSAAEFRVDVDKLPPTPTPSPNPILKWIGSGIGIVGVAVVAYLIFRPTPKPVPDNRHTNTEIVTLSAYNRAVVKLKSPETAQEGLSELETLSQNNNYDATYLLSRLSFDAKNKKEYDNVPDSIWVLQLTSKVNVDYQKAHKLLEKAVSINPNDCNSLYALGFDYLVGDRVTYQGRNLAEAKKCLDKALQLATNSANQTIVKAVEKLYEEYPELIRK</sequence>
<dbReference type="GO" id="GO:0005524">
    <property type="term" value="F:ATP binding"/>
    <property type="evidence" value="ECO:0007669"/>
    <property type="project" value="UniProtKB-UniRule"/>
</dbReference>
<proteinExistence type="predicted"/>
<evidence type="ECO:0000256" key="3">
    <source>
        <dbReference type="ARBA" id="ARBA00022777"/>
    </source>
</evidence>
<dbReference type="GO" id="GO:0004674">
    <property type="term" value="F:protein serine/threonine kinase activity"/>
    <property type="evidence" value="ECO:0007669"/>
    <property type="project" value="InterPro"/>
</dbReference>
<protein>
    <submittedName>
        <fullName evidence="7">Serine/threonine-protein kinase</fullName>
    </submittedName>
</protein>
<gene>
    <name evidence="7" type="ORF">PZH42_04615</name>
</gene>
<dbReference type="InterPro" id="IPR045269">
    <property type="entry name" value="Atg1-like"/>
</dbReference>
<dbReference type="PANTHER" id="PTHR24348:SF22">
    <property type="entry name" value="NON-SPECIFIC SERINE_THREONINE PROTEIN KINASE"/>
    <property type="match status" value="1"/>
</dbReference>
<dbReference type="GO" id="GO:0000407">
    <property type="term" value="C:phagophore assembly site"/>
    <property type="evidence" value="ECO:0007669"/>
    <property type="project" value="TreeGrafter"/>
</dbReference>
<evidence type="ECO:0000256" key="4">
    <source>
        <dbReference type="ARBA" id="ARBA00022840"/>
    </source>
</evidence>
<feature type="domain" description="Protein kinase" evidence="6">
    <location>
        <begin position="21"/>
        <end position="322"/>
    </location>
</feature>
<keyword evidence="2 5" id="KW-0547">Nucleotide-binding</keyword>
<dbReference type="EMBL" id="JARFID010000003">
    <property type="protein sequence ID" value="MDE8693378.1"/>
    <property type="molecule type" value="Genomic_DNA"/>
</dbReference>
<dbReference type="Proteomes" id="UP001221924">
    <property type="component" value="Unassembled WGS sequence"/>
</dbReference>
<dbReference type="Gene3D" id="3.30.200.20">
    <property type="entry name" value="Phosphorylase Kinase, domain 1"/>
    <property type="match status" value="1"/>
</dbReference>
<evidence type="ECO:0000259" key="6">
    <source>
        <dbReference type="PROSITE" id="PS50011"/>
    </source>
</evidence>
<evidence type="ECO:0000313" key="7">
    <source>
        <dbReference type="EMBL" id="MDE8693378.1"/>
    </source>
</evidence>
<dbReference type="InterPro" id="IPR011009">
    <property type="entry name" value="Kinase-like_dom_sf"/>
</dbReference>
<name>A0AAW6M0K7_9BACE</name>
<accession>A0AAW6M0K7</accession>